<evidence type="ECO:0000313" key="4">
    <source>
        <dbReference type="Proteomes" id="UP000321580"/>
    </source>
</evidence>
<dbReference type="InterPro" id="IPR029030">
    <property type="entry name" value="Caspase-like_dom_sf"/>
</dbReference>
<keyword evidence="4" id="KW-1185">Reference proteome</keyword>
<dbReference type="Pfam" id="PF19964">
    <property type="entry name" value="EAD11"/>
    <property type="match status" value="1"/>
</dbReference>
<dbReference type="EMBL" id="VOOR01000002">
    <property type="protein sequence ID" value="TXB69550.1"/>
    <property type="molecule type" value="Genomic_DNA"/>
</dbReference>
<reference evidence="3 4" key="1">
    <citation type="submission" date="2019-08" db="EMBL/GenBank/DDBJ databases">
        <title>Genome of Phaeodactylibacter luteus.</title>
        <authorList>
            <person name="Bowman J.P."/>
        </authorList>
    </citation>
    <scope>NUCLEOTIDE SEQUENCE [LARGE SCALE GENOMIC DNA]</scope>
    <source>
        <strain evidence="3 4">KCTC 42180</strain>
    </source>
</reference>
<dbReference type="AlphaFoldDB" id="A0A5C6S4J4"/>
<dbReference type="PANTHER" id="PTHR48104:SF30">
    <property type="entry name" value="METACASPASE-1"/>
    <property type="match status" value="1"/>
</dbReference>
<gene>
    <name evidence="3" type="ORF">FRY97_01695</name>
</gene>
<comment type="caution">
    <text evidence="3">The sequence shown here is derived from an EMBL/GenBank/DDBJ whole genome shotgun (WGS) entry which is preliminary data.</text>
</comment>
<protein>
    <submittedName>
        <fullName evidence="3">Caspase family protein</fullName>
    </submittedName>
</protein>
<dbReference type="InterPro" id="IPR045439">
    <property type="entry name" value="EAD11"/>
</dbReference>
<sequence length="373" mass="40821">MENGGMQLSENYLPAGNSYLYLVGVDQYPRLPRLYNSRADAEAVRDLLWEKYQFTPEHTVCHFDRDATQAAMINQLKSLVAAVAPQDTLVIYFAGHGQYDKALDMGYWVPFDGDPDNPGSYLELTTLIRILGRIKSLHTFVIADSCYAGHVFAQDRDLVQDRLESLPSRWMLTAGRNEPVSDGHPGLHSPFAQAVLAALRANQAPRFGVADLCSQVLRAVGNNARQLPQGAPLYGIGDMGGQLMFRLKGVPAEVVQAPLPVAEGQGRGQQPATVEAVAPVGLEGWKKHLKGLAVNSLEQAIEALQSVIEGASFHETTVIMLSARMSALRQDRQQGMLTAEQAEIRKNQLTASLLSLLDDMEENDLKPGAFTPE</sequence>
<dbReference type="GO" id="GO:0006508">
    <property type="term" value="P:proteolysis"/>
    <property type="evidence" value="ECO:0007669"/>
    <property type="project" value="InterPro"/>
</dbReference>
<evidence type="ECO:0000313" key="3">
    <source>
        <dbReference type="EMBL" id="TXB69550.1"/>
    </source>
</evidence>
<dbReference type="InterPro" id="IPR011600">
    <property type="entry name" value="Pept_C14_caspase"/>
</dbReference>
<dbReference type="OrthoDB" id="976443at2"/>
<evidence type="ECO:0000259" key="2">
    <source>
        <dbReference type="Pfam" id="PF19964"/>
    </source>
</evidence>
<dbReference type="Gene3D" id="3.40.50.1460">
    <property type="match status" value="1"/>
</dbReference>
<organism evidence="3 4">
    <name type="scientific">Phaeodactylibacter luteus</name>
    <dbReference type="NCBI Taxonomy" id="1564516"/>
    <lineage>
        <taxon>Bacteria</taxon>
        <taxon>Pseudomonadati</taxon>
        <taxon>Bacteroidota</taxon>
        <taxon>Saprospiria</taxon>
        <taxon>Saprospirales</taxon>
        <taxon>Haliscomenobacteraceae</taxon>
        <taxon>Phaeodactylibacter</taxon>
    </lineage>
</organism>
<name>A0A5C6S4J4_9BACT</name>
<dbReference type="Proteomes" id="UP000321580">
    <property type="component" value="Unassembled WGS sequence"/>
</dbReference>
<feature type="domain" description="Peptidase C14 caspase" evidence="1">
    <location>
        <begin position="22"/>
        <end position="229"/>
    </location>
</feature>
<dbReference type="GO" id="GO:0005737">
    <property type="term" value="C:cytoplasm"/>
    <property type="evidence" value="ECO:0007669"/>
    <property type="project" value="TreeGrafter"/>
</dbReference>
<proteinExistence type="predicted"/>
<dbReference type="PANTHER" id="PTHR48104">
    <property type="entry name" value="METACASPASE-4"/>
    <property type="match status" value="1"/>
</dbReference>
<dbReference type="GO" id="GO:0004197">
    <property type="term" value="F:cysteine-type endopeptidase activity"/>
    <property type="evidence" value="ECO:0007669"/>
    <property type="project" value="InterPro"/>
</dbReference>
<dbReference type="Pfam" id="PF00656">
    <property type="entry name" value="Peptidase_C14"/>
    <property type="match status" value="1"/>
</dbReference>
<accession>A0A5C6S4J4</accession>
<dbReference type="SUPFAM" id="SSF52129">
    <property type="entry name" value="Caspase-like"/>
    <property type="match status" value="1"/>
</dbReference>
<evidence type="ECO:0000259" key="1">
    <source>
        <dbReference type="Pfam" id="PF00656"/>
    </source>
</evidence>
<feature type="domain" description="Effector-associated" evidence="2">
    <location>
        <begin position="287"/>
        <end position="361"/>
    </location>
</feature>
<dbReference type="InterPro" id="IPR050452">
    <property type="entry name" value="Metacaspase"/>
</dbReference>